<proteinExistence type="predicted"/>
<keyword evidence="2" id="KW-1185">Reference proteome</keyword>
<organism evidence="1 2">
    <name type="scientific">Arachis hypogaea</name>
    <name type="common">Peanut</name>
    <dbReference type="NCBI Taxonomy" id="3818"/>
    <lineage>
        <taxon>Eukaryota</taxon>
        <taxon>Viridiplantae</taxon>
        <taxon>Streptophyta</taxon>
        <taxon>Embryophyta</taxon>
        <taxon>Tracheophyta</taxon>
        <taxon>Spermatophyta</taxon>
        <taxon>Magnoliopsida</taxon>
        <taxon>eudicotyledons</taxon>
        <taxon>Gunneridae</taxon>
        <taxon>Pentapetalae</taxon>
        <taxon>rosids</taxon>
        <taxon>fabids</taxon>
        <taxon>Fabales</taxon>
        <taxon>Fabaceae</taxon>
        <taxon>Papilionoideae</taxon>
        <taxon>50 kb inversion clade</taxon>
        <taxon>dalbergioids sensu lato</taxon>
        <taxon>Dalbergieae</taxon>
        <taxon>Pterocarpus clade</taxon>
        <taxon>Arachis</taxon>
    </lineage>
</organism>
<evidence type="ECO:0000313" key="1">
    <source>
        <dbReference type="EMBL" id="RYR59366.1"/>
    </source>
</evidence>
<dbReference type="Proteomes" id="UP000289738">
    <property type="component" value="Chromosome A05"/>
</dbReference>
<accession>A0A445D7Y3</accession>
<comment type="caution">
    <text evidence="1">The sequence shown here is derived from an EMBL/GenBank/DDBJ whole genome shotgun (WGS) entry which is preliminary data.</text>
</comment>
<dbReference type="EMBL" id="SDMP01000005">
    <property type="protein sequence ID" value="RYR59366.1"/>
    <property type="molecule type" value="Genomic_DNA"/>
</dbReference>
<sequence>MGLGYRKGTQKGLRGIRHYDTIDKQEDTNLRHGLDAKQCYQYIWRRMQQRLTLTGCMHMELKCQKSWATLLDTYNYADKMRRSRIANGDANATLVYFEGKANTYLSEKFCAEFRTTSRSKRINVVVNKFSKSSHTILGLVQNLELVVREYWNKEILLQFNSIYMNSVMTTCLRSIEIATTRVYTRELFSEVRKEIEGAGAVNLAMKKRCLDTTYLCRHMFFVMKAEHLWEIPERLVLQQWRKDVKDVNQYIEKWDDSTQRGFLV</sequence>
<evidence type="ECO:0000313" key="2">
    <source>
        <dbReference type="Proteomes" id="UP000289738"/>
    </source>
</evidence>
<name>A0A445D7Y3_ARAHY</name>
<evidence type="ECO:0008006" key="3">
    <source>
        <dbReference type="Google" id="ProtNLM"/>
    </source>
</evidence>
<dbReference type="AlphaFoldDB" id="A0A445D7Y3"/>
<gene>
    <name evidence="1" type="ORF">Ahy_A05g025237</name>
</gene>
<dbReference type="PANTHER" id="PTHR47718">
    <property type="entry name" value="OS01G0519700 PROTEIN"/>
    <property type="match status" value="1"/>
</dbReference>
<dbReference type="PANTHER" id="PTHR47718:SF7">
    <property type="entry name" value="PROTEIN FAR1-RELATED SEQUENCE"/>
    <property type="match status" value="1"/>
</dbReference>
<protein>
    <recommendedName>
        <fullName evidence="3">Protein FAR1-RELATED SEQUENCE</fullName>
    </recommendedName>
</protein>
<reference evidence="1 2" key="1">
    <citation type="submission" date="2019-01" db="EMBL/GenBank/DDBJ databases">
        <title>Sequencing of cultivated peanut Arachis hypogaea provides insights into genome evolution and oil improvement.</title>
        <authorList>
            <person name="Chen X."/>
        </authorList>
    </citation>
    <scope>NUCLEOTIDE SEQUENCE [LARGE SCALE GENOMIC DNA]</scope>
    <source>
        <strain evidence="2">cv. Fuhuasheng</strain>
        <tissue evidence="1">Leaves</tissue>
    </source>
</reference>